<dbReference type="Proteomes" id="UP001314263">
    <property type="component" value="Unassembled WGS sequence"/>
</dbReference>
<evidence type="ECO:0000313" key="2">
    <source>
        <dbReference type="EMBL" id="CAK0779838.1"/>
    </source>
</evidence>
<dbReference type="AlphaFoldDB" id="A0AAV1I3I2"/>
<name>A0AAV1I3I2_9CHLO</name>
<proteinExistence type="predicted"/>
<reference evidence="2 3" key="1">
    <citation type="submission" date="2023-10" db="EMBL/GenBank/DDBJ databases">
        <authorList>
            <person name="Maclean D."/>
            <person name="Macfadyen A."/>
        </authorList>
    </citation>
    <scope>NUCLEOTIDE SEQUENCE [LARGE SCALE GENOMIC DNA]</scope>
</reference>
<feature type="region of interest" description="Disordered" evidence="1">
    <location>
        <begin position="66"/>
        <end position="106"/>
    </location>
</feature>
<organism evidence="2 3">
    <name type="scientific">Coccomyxa viridis</name>
    <dbReference type="NCBI Taxonomy" id="1274662"/>
    <lineage>
        <taxon>Eukaryota</taxon>
        <taxon>Viridiplantae</taxon>
        <taxon>Chlorophyta</taxon>
        <taxon>core chlorophytes</taxon>
        <taxon>Trebouxiophyceae</taxon>
        <taxon>Trebouxiophyceae incertae sedis</taxon>
        <taxon>Coccomyxaceae</taxon>
        <taxon>Coccomyxa</taxon>
    </lineage>
</organism>
<sequence>MEIISLASILVLRDCTRVCKDGCPANLWCKLMAEIRKQIKLDRIHGVCSNVQNAHVGVVPIRLPAKPFPGGMKPGNRSSTGRSPPKRATATVPSRSSLGAIDHPLS</sequence>
<dbReference type="EMBL" id="CAUYUE010000006">
    <property type="protein sequence ID" value="CAK0779838.1"/>
    <property type="molecule type" value="Genomic_DNA"/>
</dbReference>
<keyword evidence="3" id="KW-1185">Reference proteome</keyword>
<gene>
    <name evidence="2" type="ORF">CVIRNUC_004866</name>
</gene>
<comment type="caution">
    <text evidence="2">The sequence shown here is derived from an EMBL/GenBank/DDBJ whole genome shotgun (WGS) entry which is preliminary data.</text>
</comment>
<evidence type="ECO:0000313" key="3">
    <source>
        <dbReference type="Proteomes" id="UP001314263"/>
    </source>
</evidence>
<evidence type="ECO:0000256" key="1">
    <source>
        <dbReference type="SAM" id="MobiDB-lite"/>
    </source>
</evidence>
<protein>
    <submittedName>
        <fullName evidence="2">Uncharacterized protein</fullName>
    </submittedName>
</protein>
<accession>A0AAV1I3I2</accession>